<name>A0A178MPB5_9PROT</name>
<protein>
    <submittedName>
        <fullName evidence="1">Uncharacterized protein</fullName>
    </submittedName>
</protein>
<dbReference type="Proteomes" id="UP000078428">
    <property type="component" value="Unassembled WGS sequence"/>
</dbReference>
<accession>A0A178MPB5</accession>
<evidence type="ECO:0000313" key="1">
    <source>
        <dbReference type="EMBL" id="OAN49867.1"/>
    </source>
</evidence>
<evidence type="ECO:0000313" key="2">
    <source>
        <dbReference type="Proteomes" id="UP000078428"/>
    </source>
</evidence>
<comment type="caution">
    <text evidence="1">The sequence shown here is derived from an EMBL/GenBank/DDBJ whole genome shotgun (WGS) entry which is preliminary data.</text>
</comment>
<dbReference type="STRING" id="1285242.A6A04_18665"/>
<dbReference type="AlphaFoldDB" id="A0A178MPB5"/>
<gene>
    <name evidence="1" type="ORF">A6A04_18665</name>
</gene>
<organism evidence="1 2">
    <name type="scientific">Paramagnetospirillum marisnigri</name>
    <dbReference type="NCBI Taxonomy" id="1285242"/>
    <lineage>
        <taxon>Bacteria</taxon>
        <taxon>Pseudomonadati</taxon>
        <taxon>Pseudomonadota</taxon>
        <taxon>Alphaproteobacteria</taxon>
        <taxon>Rhodospirillales</taxon>
        <taxon>Magnetospirillaceae</taxon>
        <taxon>Paramagnetospirillum</taxon>
    </lineage>
</organism>
<proteinExistence type="predicted"/>
<sequence length="75" mass="8359">MKTTAQEVNMLTAVPEEIISTAHRMVISYGDHAVEIARERAAEIVPAAHIRDRDLALMVLTEVERLARGGSFRRS</sequence>
<dbReference type="EMBL" id="LWQT01000057">
    <property type="protein sequence ID" value="OAN49867.1"/>
    <property type="molecule type" value="Genomic_DNA"/>
</dbReference>
<keyword evidence="2" id="KW-1185">Reference proteome</keyword>
<reference evidence="1 2" key="1">
    <citation type="submission" date="2016-04" db="EMBL/GenBank/DDBJ databases">
        <title>Draft genome sequence of freshwater magnetotactic bacteria Magnetospirillum marisnigri SP-1 and Magnetospirillum moscoviense BB-1.</title>
        <authorList>
            <person name="Koziaeva V."/>
            <person name="Dziuba M.V."/>
            <person name="Ivanov T.M."/>
            <person name="Kuznetsov B."/>
            <person name="Grouzdev D.S."/>
        </authorList>
    </citation>
    <scope>NUCLEOTIDE SEQUENCE [LARGE SCALE GENOMIC DNA]</scope>
    <source>
        <strain evidence="1 2">SP-1</strain>
    </source>
</reference>